<evidence type="ECO:0000256" key="1">
    <source>
        <dbReference type="RuleBase" id="RU369002"/>
    </source>
</evidence>
<dbReference type="GO" id="GO:0015031">
    <property type="term" value="P:protein transport"/>
    <property type="evidence" value="ECO:0007669"/>
    <property type="project" value="UniProtKB-KW"/>
</dbReference>
<keyword evidence="1" id="KW-0539">Nucleus</keyword>
<dbReference type="GO" id="GO:0051028">
    <property type="term" value="P:mRNA transport"/>
    <property type="evidence" value="ECO:0007669"/>
    <property type="project" value="UniProtKB-UniRule"/>
</dbReference>
<dbReference type="InterPro" id="IPR032710">
    <property type="entry name" value="NTF2-like_dom_sf"/>
</dbReference>
<sequence>MDPDASAKAFVEQYYSTFDTNRNNLPCSLSRLRRSWCQHSITTVDSQPSAVNSAMLVFVSGNLQLAGEQHSLKFSQMFHLIPTPQGSYYVLNDIFRLNYA</sequence>
<comment type="function">
    <text evidence="1">Has a role in nuclear-cytoplasmic transport of proteins and mRNAs.</text>
</comment>
<reference evidence="4" key="2">
    <citation type="submission" date="2018-02" db="UniProtKB">
        <authorList>
            <consortium name="EnsemblPlants"/>
        </authorList>
    </citation>
    <scope>IDENTIFICATION</scope>
    <source>
        <strain evidence="4">Williams 82</strain>
    </source>
</reference>
<comment type="subcellular location">
    <subcellularLocation>
        <location evidence="1">Cytoplasm</location>
    </subcellularLocation>
    <subcellularLocation>
        <location evidence="1">Nucleus</location>
    </subcellularLocation>
</comment>
<evidence type="ECO:0000259" key="2">
    <source>
        <dbReference type="PROSITE" id="PS50177"/>
    </source>
</evidence>
<dbReference type="InParanoid" id="A0A0R0F284"/>
<dbReference type="Gene3D" id="3.10.450.50">
    <property type="match status" value="1"/>
</dbReference>
<dbReference type="SUPFAM" id="SSF54427">
    <property type="entry name" value="NTF2-like"/>
    <property type="match status" value="1"/>
</dbReference>
<dbReference type="Proteomes" id="UP000008827">
    <property type="component" value="Chromosome 18"/>
</dbReference>
<proteinExistence type="predicted"/>
<dbReference type="GO" id="GO:0005737">
    <property type="term" value="C:cytoplasm"/>
    <property type="evidence" value="ECO:0007669"/>
    <property type="project" value="UniProtKB-SubCell"/>
</dbReference>
<dbReference type="InterPro" id="IPR002075">
    <property type="entry name" value="NTF2_dom"/>
</dbReference>
<protein>
    <recommendedName>
        <fullName evidence="2">NTF2 domain-containing protein</fullName>
    </recommendedName>
</protein>
<keyword evidence="1" id="KW-0813">Transport</keyword>
<keyword evidence="1" id="KW-0963">Cytoplasm</keyword>
<dbReference type="CDD" id="cd00780">
    <property type="entry name" value="NTF2"/>
    <property type="match status" value="1"/>
</dbReference>
<dbReference type="EnsemblPlants" id="KRG97394">
    <property type="protein sequence ID" value="KRG97394"/>
    <property type="gene ID" value="GLYMA_18G005300"/>
</dbReference>
<dbReference type="InterPro" id="IPR018222">
    <property type="entry name" value="Nuclear_transport_factor_2_euk"/>
</dbReference>
<keyword evidence="1" id="KW-0653">Protein transport</keyword>
<evidence type="ECO:0000313" key="5">
    <source>
        <dbReference type="Proteomes" id="UP000008827"/>
    </source>
</evidence>
<evidence type="ECO:0000313" key="4">
    <source>
        <dbReference type="EnsemblPlants" id="KRG97394"/>
    </source>
</evidence>
<dbReference type="Pfam" id="PF02136">
    <property type="entry name" value="NTF2"/>
    <property type="match status" value="1"/>
</dbReference>
<name>A0A0R0F284_SOYBN</name>
<dbReference type="Gramene" id="KRG97394">
    <property type="protein sequence ID" value="KRG97394"/>
    <property type="gene ID" value="GLYMA_18G005300"/>
</dbReference>
<keyword evidence="5" id="KW-1185">Reference proteome</keyword>
<reference evidence="3" key="3">
    <citation type="submission" date="2018-07" db="EMBL/GenBank/DDBJ databases">
        <title>WGS assembly of Glycine max.</title>
        <authorList>
            <person name="Schmutz J."/>
            <person name="Cannon S."/>
            <person name="Schlueter J."/>
            <person name="Ma J."/>
            <person name="Mitros T."/>
            <person name="Nelson W."/>
            <person name="Hyten D."/>
            <person name="Song Q."/>
            <person name="Thelen J."/>
            <person name="Cheng J."/>
            <person name="Xu D."/>
            <person name="Hellsten U."/>
            <person name="May G."/>
            <person name="Yu Y."/>
            <person name="Sakurai T."/>
            <person name="Umezawa T."/>
            <person name="Bhattacharyya M."/>
            <person name="Sandhu D."/>
            <person name="Valliyodan B."/>
            <person name="Lindquist E."/>
            <person name="Peto M."/>
            <person name="Grant D."/>
            <person name="Shu S."/>
            <person name="Goodstein D."/>
            <person name="Barry K."/>
            <person name="Futrell-Griggs M."/>
            <person name="Abernathy B."/>
            <person name="Du J."/>
            <person name="Tian Z."/>
            <person name="Zhu L."/>
            <person name="Gill N."/>
            <person name="Joshi T."/>
            <person name="Libault M."/>
            <person name="Sethuraman A."/>
            <person name="Zhang X."/>
            <person name="Shinozaki K."/>
            <person name="Nguyen H."/>
            <person name="Wing R."/>
            <person name="Cregan P."/>
            <person name="Specht J."/>
            <person name="Grimwood J."/>
            <person name="Rokhsar D."/>
            <person name="Stacey G."/>
            <person name="Shoemaker R."/>
            <person name="Jackson S."/>
        </authorList>
    </citation>
    <scope>NUCLEOTIDE SEQUENCE</scope>
    <source>
        <tissue evidence="3">Callus</tissue>
    </source>
</reference>
<accession>A0A0R0F284</accession>
<gene>
    <name evidence="3" type="ORF">GLYMA_18G005300</name>
</gene>
<dbReference type="PANTHER" id="PTHR12612">
    <property type="entry name" value="NUCLEAR TRANSPORT FACTOR 2"/>
    <property type="match status" value="1"/>
</dbReference>
<dbReference type="PROSITE" id="PS50177">
    <property type="entry name" value="NTF2_DOMAIN"/>
    <property type="match status" value="1"/>
</dbReference>
<evidence type="ECO:0000313" key="3">
    <source>
        <dbReference type="EMBL" id="KRG97394.1"/>
    </source>
</evidence>
<dbReference type="InterPro" id="IPR045875">
    <property type="entry name" value="NTF2"/>
</dbReference>
<dbReference type="AlphaFoldDB" id="A0A0R0F284"/>
<dbReference type="GO" id="GO:0044613">
    <property type="term" value="C:nuclear pore central transport channel"/>
    <property type="evidence" value="ECO:0000318"/>
    <property type="project" value="GO_Central"/>
</dbReference>
<feature type="domain" description="NTF2" evidence="2">
    <location>
        <begin position="1"/>
        <end position="97"/>
    </location>
</feature>
<dbReference type="OMA" id="CTTHAIR"/>
<dbReference type="EMBL" id="CM000851">
    <property type="protein sequence ID" value="KRG97394.1"/>
    <property type="molecule type" value="Genomic_DNA"/>
</dbReference>
<organism evidence="3">
    <name type="scientific">Glycine max</name>
    <name type="common">Soybean</name>
    <name type="synonym">Glycine hispida</name>
    <dbReference type="NCBI Taxonomy" id="3847"/>
    <lineage>
        <taxon>Eukaryota</taxon>
        <taxon>Viridiplantae</taxon>
        <taxon>Streptophyta</taxon>
        <taxon>Embryophyta</taxon>
        <taxon>Tracheophyta</taxon>
        <taxon>Spermatophyta</taxon>
        <taxon>Magnoliopsida</taxon>
        <taxon>eudicotyledons</taxon>
        <taxon>Gunneridae</taxon>
        <taxon>Pentapetalae</taxon>
        <taxon>rosids</taxon>
        <taxon>fabids</taxon>
        <taxon>Fabales</taxon>
        <taxon>Fabaceae</taxon>
        <taxon>Papilionoideae</taxon>
        <taxon>50 kb inversion clade</taxon>
        <taxon>NPAAA clade</taxon>
        <taxon>indigoferoid/millettioid clade</taxon>
        <taxon>Phaseoleae</taxon>
        <taxon>Glycine</taxon>
        <taxon>Glycine subgen. Soja</taxon>
    </lineage>
</organism>
<dbReference type="SMR" id="A0A0R0F284"/>
<reference evidence="3 4" key="1">
    <citation type="journal article" date="2010" name="Nature">
        <title>Genome sequence of the palaeopolyploid soybean.</title>
        <authorList>
            <person name="Schmutz J."/>
            <person name="Cannon S.B."/>
            <person name="Schlueter J."/>
            <person name="Ma J."/>
            <person name="Mitros T."/>
            <person name="Nelson W."/>
            <person name="Hyten D.L."/>
            <person name="Song Q."/>
            <person name="Thelen J.J."/>
            <person name="Cheng J."/>
            <person name="Xu D."/>
            <person name="Hellsten U."/>
            <person name="May G.D."/>
            <person name="Yu Y."/>
            <person name="Sakurai T."/>
            <person name="Umezawa T."/>
            <person name="Bhattacharyya M.K."/>
            <person name="Sandhu D."/>
            <person name="Valliyodan B."/>
            <person name="Lindquist E."/>
            <person name="Peto M."/>
            <person name="Grant D."/>
            <person name="Shu S."/>
            <person name="Goodstein D."/>
            <person name="Barry K."/>
            <person name="Futrell-Griggs M."/>
            <person name="Abernathy B."/>
            <person name="Du J."/>
            <person name="Tian Z."/>
            <person name="Zhu L."/>
            <person name="Gill N."/>
            <person name="Joshi T."/>
            <person name="Libault M."/>
            <person name="Sethuraman A."/>
            <person name="Zhang X.-C."/>
            <person name="Shinozaki K."/>
            <person name="Nguyen H.T."/>
            <person name="Wing R.A."/>
            <person name="Cregan P."/>
            <person name="Specht J."/>
            <person name="Grimwood J."/>
            <person name="Rokhsar D."/>
            <person name="Stacey G."/>
            <person name="Shoemaker R.C."/>
            <person name="Jackson S.A."/>
        </authorList>
    </citation>
    <scope>NUCLEOTIDE SEQUENCE [LARGE SCALE GENOMIC DNA]</scope>
    <source>
        <strain evidence="4">cv. Williams 82</strain>
        <tissue evidence="3">Callus</tissue>
    </source>
</reference>
<dbReference type="GO" id="GO:0006913">
    <property type="term" value="P:nucleocytoplasmic transport"/>
    <property type="evidence" value="ECO:0000318"/>
    <property type="project" value="GO_Central"/>
</dbReference>
<dbReference type="STRING" id="3847.A0A0R0F284"/>